<evidence type="ECO:0000313" key="2">
    <source>
        <dbReference type="EMBL" id="GLB46372.1"/>
    </source>
</evidence>
<organism evidence="2 3">
    <name type="scientific">Philodulcilactobacillus myokoensis</name>
    <dbReference type="NCBI Taxonomy" id="2929573"/>
    <lineage>
        <taxon>Bacteria</taxon>
        <taxon>Bacillati</taxon>
        <taxon>Bacillota</taxon>
        <taxon>Bacilli</taxon>
        <taxon>Lactobacillales</taxon>
        <taxon>Lactobacillaceae</taxon>
        <taxon>Philodulcilactobacillus</taxon>
    </lineage>
</organism>
<keyword evidence="1" id="KW-0472">Membrane</keyword>
<dbReference type="AlphaFoldDB" id="A0A9W6ESD4"/>
<keyword evidence="1" id="KW-0812">Transmembrane</keyword>
<reference evidence="2" key="1">
    <citation type="submission" date="2022-07" db="EMBL/GenBank/DDBJ databases">
        <authorList>
            <person name="Kouya T."/>
            <person name="Ishiyama Y."/>
        </authorList>
    </citation>
    <scope>NUCLEOTIDE SEQUENCE</scope>
    <source>
        <strain evidence="2">WR16-4</strain>
    </source>
</reference>
<evidence type="ECO:0000313" key="3">
    <source>
        <dbReference type="Proteomes" id="UP001144204"/>
    </source>
</evidence>
<proteinExistence type="predicted"/>
<protein>
    <submittedName>
        <fullName evidence="2">Uncharacterized protein</fullName>
    </submittedName>
</protein>
<feature type="transmembrane region" description="Helical" evidence="1">
    <location>
        <begin position="12"/>
        <end position="29"/>
    </location>
</feature>
<dbReference type="Proteomes" id="UP001144204">
    <property type="component" value="Unassembled WGS sequence"/>
</dbReference>
<reference evidence="2" key="2">
    <citation type="journal article" date="2023" name="PLoS ONE">
        <title>Philodulcilactobacillus myokoensis gen. nov., sp. nov., a fructophilic, acidophilic, and agar-phobic lactic acid bacterium isolated from fermented vegetable extracts.</title>
        <authorList>
            <person name="Kouya T."/>
            <person name="Ishiyama Y."/>
            <person name="Ohashi S."/>
            <person name="Kumakubo R."/>
            <person name="Yamazaki T."/>
            <person name="Otaki T."/>
        </authorList>
    </citation>
    <scope>NUCLEOTIDE SEQUENCE</scope>
    <source>
        <strain evidence="2">WR16-4</strain>
    </source>
</reference>
<feature type="transmembrane region" description="Helical" evidence="1">
    <location>
        <begin position="87"/>
        <end position="110"/>
    </location>
</feature>
<feature type="transmembrane region" description="Helical" evidence="1">
    <location>
        <begin position="49"/>
        <end position="67"/>
    </location>
</feature>
<comment type="caution">
    <text evidence="2">The sequence shown here is derived from an EMBL/GenBank/DDBJ whole genome shotgun (WGS) entry which is preliminary data.</text>
</comment>
<dbReference type="RefSeq" id="WP_286135833.1">
    <property type="nucleotide sequence ID" value="NZ_BRPL01000002.1"/>
</dbReference>
<evidence type="ECO:0000256" key="1">
    <source>
        <dbReference type="SAM" id="Phobius"/>
    </source>
</evidence>
<name>A0A9W6ESD4_9LACO</name>
<gene>
    <name evidence="2" type="ORF">WR164_03510</name>
</gene>
<sequence length="112" mass="12805">MLLRIKGKWLEIGVALFLMIGPFGLENLFLSDLVWGHFFDRINNGLGNFLFVSPMILLLLTNMYIPFTYIHDDFKHHGKGTPKYRKFLAGCSIMILFMALVILCMFESSIGA</sequence>
<accession>A0A9W6ESD4</accession>
<dbReference type="EMBL" id="BRPL01000002">
    <property type="protein sequence ID" value="GLB46372.1"/>
    <property type="molecule type" value="Genomic_DNA"/>
</dbReference>
<keyword evidence="1" id="KW-1133">Transmembrane helix</keyword>
<keyword evidence="3" id="KW-1185">Reference proteome</keyword>